<dbReference type="PROSITE" id="PS50035">
    <property type="entry name" value="PLD"/>
    <property type="match status" value="2"/>
</dbReference>
<feature type="compositionally biased region" description="Basic residues" evidence="6">
    <location>
        <begin position="75"/>
        <end position="87"/>
    </location>
</feature>
<dbReference type="InterPro" id="IPR025202">
    <property type="entry name" value="PLD-like_dom"/>
</dbReference>
<sequence>MEIAAIIDLLGHQELLLSGLHVTFAAAVTVHALMNKRDVRAAIGWIGISWLSPFFGPLLYVGFGINRVHRRARRLRGRHSRHARHRTGGGAPSPQTERLQIAVGAITGLDVEPAAVEQILHCGDEGYPQMVAAIDQATRSVDLATFIFRVDEAGLPFVQALARAHRRGVAVRVLIDGMGGGFFRSPAYHALRREGVPAARFLHSIWPWKMPLLDLRLHKKALIVDGETAFVGGLNIGAENLRDWPSKCPVHDVHFRLSGPVVRQIAEGFDDDWHFTTGEPLRKPHVPHAAEAHRAFARAIASGPDQSVDQLVLVLLSAIASARRSINIATPYFLPEEQLLTALQLAALRGVKVRLVMPAVNNHRLVAWASSAHISPLIEAGCQLWRSPPPFDHSKLMTVDDEWSLIGSANWDSRSLRLNFELTVEFYDPEFARKLSAIIKEKCGEPITAAEVDGRHFITKLRDASARLMSPYI</sequence>
<keyword evidence="9" id="KW-0808">Transferase</keyword>
<keyword evidence="10" id="KW-1185">Reference proteome</keyword>
<keyword evidence="7" id="KW-0472">Membrane</keyword>
<dbReference type="GO" id="GO:0008808">
    <property type="term" value="F:cardiolipin synthase activity"/>
    <property type="evidence" value="ECO:0007669"/>
    <property type="project" value="TreeGrafter"/>
</dbReference>
<organism evidence="9 10">
    <name type="scientific">Hansschlegelia beijingensis</name>
    <dbReference type="NCBI Taxonomy" id="1133344"/>
    <lineage>
        <taxon>Bacteria</taxon>
        <taxon>Pseudomonadati</taxon>
        <taxon>Pseudomonadota</taxon>
        <taxon>Alphaproteobacteria</taxon>
        <taxon>Hyphomicrobiales</taxon>
        <taxon>Methylopilaceae</taxon>
        <taxon>Hansschlegelia</taxon>
    </lineage>
</organism>
<feature type="transmembrane region" description="Helical" evidence="7">
    <location>
        <begin position="41"/>
        <end position="63"/>
    </location>
</feature>
<dbReference type="Gene3D" id="3.30.870.10">
    <property type="entry name" value="Endonuclease Chain A"/>
    <property type="match status" value="2"/>
</dbReference>
<feature type="transmembrane region" description="Helical" evidence="7">
    <location>
        <begin position="15"/>
        <end position="34"/>
    </location>
</feature>
<evidence type="ECO:0000256" key="7">
    <source>
        <dbReference type="SAM" id="Phobius"/>
    </source>
</evidence>
<evidence type="ECO:0000256" key="1">
    <source>
        <dbReference type="ARBA" id="ARBA00003145"/>
    </source>
</evidence>
<dbReference type="Pfam" id="PF13091">
    <property type="entry name" value="PLDc_2"/>
    <property type="match status" value="2"/>
</dbReference>
<dbReference type="GO" id="GO:0032049">
    <property type="term" value="P:cardiolipin biosynthetic process"/>
    <property type="evidence" value="ECO:0007669"/>
    <property type="project" value="UniProtKB-ARBA"/>
</dbReference>
<dbReference type="AlphaFoldDB" id="A0A7W6CY93"/>
<dbReference type="RefSeq" id="WP_183394269.1">
    <property type="nucleotide sequence ID" value="NZ_JACIDR010000001.1"/>
</dbReference>
<dbReference type="EMBL" id="JACIDR010000001">
    <property type="protein sequence ID" value="MBB3972487.1"/>
    <property type="molecule type" value="Genomic_DNA"/>
</dbReference>
<dbReference type="PANTHER" id="PTHR21248:SF22">
    <property type="entry name" value="PHOSPHOLIPASE D"/>
    <property type="match status" value="1"/>
</dbReference>
<evidence type="ECO:0000259" key="8">
    <source>
        <dbReference type="PROSITE" id="PS50035"/>
    </source>
</evidence>
<evidence type="ECO:0000313" key="10">
    <source>
        <dbReference type="Proteomes" id="UP000528964"/>
    </source>
</evidence>
<dbReference type="InterPro" id="IPR001736">
    <property type="entry name" value="PLipase_D/transphosphatidylase"/>
</dbReference>
<dbReference type="GO" id="GO:0005576">
    <property type="term" value="C:extracellular region"/>
    <property type="evidence" value="ECO:0007669"/>
    <property type="project" value="UniProtKB-SubCell"/>
</dbReference>
<feature type="domain" description="PLD phosphodiesterase" evidence="8">
    <location>
        <begin position="213"/>
        <end position="240"/>
    </location>
</feature>
<dbReference type="Proteomes" id="UP000528964">
    <property type="component" value="Unassembled WGS sequence"/>
</dbReference>
<evidence type="ECO:0000256" key="5">
    <source>
        <dbReference type="ARBA" id="ARBA00029594"/>
    </source>
</evidence>
<evidence type="ECO:0000256" key="2">
    <source>
        <dbReference type="ARBA" id="ARBA00004613"/>
    </source>
</evidence>
<reference evidence="9 10" key="1">
    <citation type="submission" date="2020-08" db="EMBL/GenBank/DDBJ databases">
        <title>Genomic Encyclopedia of Type Strains, Phase IV (KMG-IV): sequencing the most valuable type-strain genomes for metagenomic binning, comparative biology and taxonomic classification.</title>
        <authorList>
            <person name="Goeker M."/>
        </authorList>
    </citation>
    <scope>NUCLEOTIDE SEQUENCE [LARGE SCALE GENOMIC DNA]</scope>
    <source>
        <strain evidence="9 10">DSM 25481</strain>
    </source>
</reference>
<dbReference type="SUPFAM" id="SSF56024">
    <property type="entry name" value="Phospholipase D/nuclease"/>
    <property type="match status" value="2"/>
</dbReference>
<evidence type="ECO:0000313" key="9">
    <source>
        <dbReference type="EMBL" id="MBB3972487.1"/>
    </source>
</evidence>
<dbReference type="PANTHER" id="PTHR21248">
    <property type="entry name" value="CARDIOLIPIN SYNTHASE"/>
    <property type="match status" value="1"/>
</dbReference>
<gene>
    <name evidence="9" type="ORF">GGR24_001120</name>
</gene>
<comment type="subcellular location">
    <subcellularLocation>
        <location evidence="2">Secreted</location>
    </subcellularLocation>
</comment>
<protein>
    <recommendedName>
        <fullName evidence="3">Phospholipase D</fullName>
    </recommendedName>
    <alternativeName>
        <fullName evidence="5">Choline phosphatase</fullName>
    </alternativeName>
</protein>
<dbReference type="SMART" id="SM00155">
    <property type="entry name" value="PLDc"/>
    <property type="match status" value="2"/>
</dbReference>
<keyword evidence="7" id="KW-0812">Transmembrane</keyword>
<accession>A0A7W6CY93</accession>
<name>A0A7W6CY93_9HYPH</name>
<evidence type="ECO:0000256" key="6">
    <source>
        <dbReference type="SAM" id="MobiDB-lite"/>
    </source>
</evidence>
<feature type="domain" description="PLD phosphodiesterase" evidence="8">
    <location>
        <begin position="393"/>
        <end position="415"/>
    </location>
</feature>
<dbReference type="CDD" id="cd09157">
    <property type="entry name" value="PLDc_CLS_unchar2_1"/>
    <property type="match status" value="1"/>
</dbReference>
<feature type="region of interest" description="Disordered" evidence="6">
    <location>
        <begin position="75"/>
        <end position="94"/>
    </location>
</feature>
<comment type="function">
    <text evidence="1">Could be a virulence factor.</text>
</comment>
<keyword evidence="4" id="KW-0964">Secreted</keyword>
<comment type="caution">
    <text evidence="9">The sequence shown here is derived from an EMBL/GenBank/DDBJ whole genome shotgun (WGS) entry which is preliminary data.</text>
</comment>
<keyword evidence="7" id="KW-1133">Transmembrane helix</keyword>
<proteinExistence type="predicted"/>
<evidence type="ECO:0000256" key="4">
    <source>
        <dbReference type="ARBA" id="ARBA00022525"/>
    </source>
</evidence>
<evidence type="ECO:0000256" key="3">
    <source>
        <dbReference type="ARBA" id="ARBA00018392"/>
    </source>
</evidence>
<dbReference type="GO" id="GO:0016020">
    <property type="term" value="C:membrane"/>
    <property type="evidence" value="ECO:0007669"/>
    <property type="project" value="TreeGrafter"/>
</dbReference>